<dbReference type="Gene3D" id="3.40.720.10">
    <property type="entry name" value="Alkaline Phosphatase, subunit A"/>
    <property type="match status" value="1"/>
</dbReference>
<dbReference type="InterPro" id="IPR000917">
    <property type="entry name" value="Sulfatase_N"/>
</dbReference>
<comment type="caution">
    <text evidence="2">The sequence shown here is derived from an EMBL/GenBank/DDBJ whole genome shotgun (WGS) entry which is preliminary data.</text>
</comment>
<protein>
    <submittedName>
        <fullName evidence="2">Sulfatase-like hydrolase/transferase</fullName>
    </submittedName>
</protein>
<feature type="domain" description="Sulfatase N-terminal" evidence="1">
    <location>
        <begin position="2"/>
        <end position="72"/>
    </location>
</feature>
<dbReference type="PANTHER" id="PTHR43108">
    <property type="entry name" value="N-ACETYLGLUCOSAMINE-6-SULFATASE FAMILY MEMBER"/>
    <property type="match status" value="1"/>
</dbReference>
<name>A0A847UEK7_HALAR</name>
<organism evidence="2 3">
    <name type="scientific">Haloarcula argentinensis</name>
    <dbReference type="NCBI Taxonomy" id="43776"/>
    <lineage>
        <taxon>Archaea</taxon>
        <taxon>Methanobacteriati</taxon>
        <taxon>Methanobacteriota</taxon>
        <taxon>Stenosarchaea group</taxon>
        <taxon>Halobacteria</taxon>
        <taxon>Halobacteriales</taxon>
        <taxon>Haloarculaceae</taxon>
        <taxon>Haloarcula</taxon>
    </lineage>
</organism>
<evidence type="ECO:0000313" key="3">
    <source>
        <dbReference type="Proteomes" id="UP000641625"/>
    </source>
</evidence>
<dbReference type="PANTHER" id="PTHR43108:SF8">
    <property type="entry name" value="SD21168P"/>
    <property type="match status" value="1"/>
</dbReference>
<keyword evidence="2" id="KW-0808">Transferase</keyword>
<dbReference type="SUPFAM" id="SSF53649">
    <property type="entry name" value="Alkaline phosphatase-like"/>
    <property type="match status" value="1"/>
</dbReference>
<dbReference type="InterPro" id="IPR017850">
    <property type="entry name" value="Alkaline_phosphatase_core_sf"/>
</dbReference>
<dbReference type="Proteomes" id="UP000641625">
    <property type="component" value="Unassembled WGS sequence"/>
</dbReference>
<gene>
    <name evidence="2" type="ORF">GOC77_01395</name>
</gene>
<reference evidence="2" key="1">
    <citation type="submission" date="2019-12" db="EMBL/GenBank/DDBJ databases">
        <title>Whole genome sequencing of Haloarcula argentinensis strain pws5.</title>
        <authorList>
            <person name="Verma D.K."/>
            <person name="Gopal K."/>
            <person name="Prasad E.S."/>
        </authorList>
    </citation>
    <scope>NUCLEOTIDE SEQUENCE</scope>
    <source>
        <strain evidence="2">Pws5</strain>
    </source>
</reference>
<evidence type="ECO:0000313" key="2">
    <source>
        <dbReference type="EMBL" id="NLV11945.1"/>
    </source>
</evidence>
<dbReference type="GO" id="GO:0016740">
    <property type="term" value="F:transferase activity"/>
    <property type="evidence" value="ECO:0007669"/>
    <property type="project" value="UniProtKB-KW"/>
</dbReference>
<accession>A0A847UEK7</accession>
<dbReference type="Pfam" id="PF00884">
    <property type="entry name" value="Sulfatase"/>
    <property type="match status" value="1"/>
</dbReference>
<dbReference type="AlphaFoldDB" id="A0A847UEK7"/>
<proteinExistence type="predicted"/>
<sequence length="201" mass="23454">MDDSGLLSNTIIICTADHGEHFGEHGMFTHSHYLYEQALHVPLIISGPEVPKNERRSDLVSLVDLFDTLCYLTRNPSPDITSGESMFREKKRDHVFAEYGIMYDEPSRHARYLKGNEFESFRAGRMSIINKEYRYEIASNGEERIFQRSTDTEVENPDPDRLRKLKQILERELGEDFGYAHKEVEHAKRARENLRKLGYID</sequence>
<dbReference type="RefSeq" id="WP_170095654.1">
    <property type="nucleotide sequence ID" value="NZ_WOWA01000002.1"/>
</dbReference>
<evidence type="ECO:0000259" key="1">
    <source>
        <dbReference type="Pfam" id="PF00884"/>
    </source>
</evidence>
<dbReference type="GO" id="GO:0016787">
    <property type="term" value="F:hydrolase activity"/>
    <property type="evidence" value="ECO:0007669"/>
    <property type="project" value="UniProtKB-KW"/>
</dbReference>
<dbReference type="EMBL" id="WOWA01000002">
    <property type="protein sequence ID" value="NLV11945.1"/>
    <property type="molecule type" value="Genomic_DNA"/>
</dbReference>
<keyword evidence="2" id="KW-0378">Hydrolase</keyword>